<dbReference type="EMBL" id="DRZC01000065">
    <property type="protein sequence ID" value="HHQ80707.1"/>
    <property type="molecule type" value="Genomic_DNA"/>
</dbReference>
<dbReference type="PIRSF" id="PIRSF005650">
    <property type="entry name" value="Uridylate_kin"/>
    <property type="match status" value="1"/>
</dbReference>
<dbReference type="GO" id="GO:0005737">
    <property type="term" value="C:cytoplasm"/>
    <property type="evidence" value="ECO:0007669"/>
    <property type="project" value="UniProtKB-SubCell"/>
</dbReference>
<feature type="binding site" evidence="11">
    <location>
        <position position="151"/>
    </location>
    <ligand>
        <name>ATP</name>
        <dbReference type="ChEBI" id="CHEBI:30616"/>
    </ligand>
</feature>
<dbReference type="Pfam" id="PF00696">
    <property type="entry name" value="AA_kinase"/>
    <property type="match status" value="1"/>
</dbReference>
<feature type="binding site" evidence="11">
    <location>
        <position position="52"/>
    </location>
    <ligand>
        <name>ATP</name>
        <dbReference type="ChEBI" id="CHEBI:30616"/>
    </ligand>
</feature>
<dbReference type="PANTHER" id="PTHR42833:SF4">
    <property type="entry name" value="URIDYLATE KINASE PUMPKIN, CHLOROPLASTIC"/>
    <property type="match status" value="1"/>
</dbReference>
<accession>A0A7J3ZKV0</accession>
<comment type="pathway">
    <text evidence="2 11">Pyrimidine metabolism; CTP biosynthesis via de novo pathway; UDP from UMP (UMPK route): step 1/1.</text>
</comment>
<name>A0A7J3ZKV0_9CREN</name>
<feature type="binding site" evidence="11">
    <location>
        <position position="145"/>
    </location>
    <ligand>
        <name>ATP</name>
        <dbReference type="ChEBI" id="CHEBI:30616"/>
    </ligand>
</feature>
<comment type="caution">
    <text evidence="13">The sequence shown here is derived from an EMBL/GenBank/DDBJ whole genome shotgun (WGS) entry which is preliminary data.</text>
</comment>
<gene>
    <name evidence="11 13" type="primary">pyrH</name>
    <name evidence="13" type="ORF">ENM78_04580</name>
</gene>
<dbReference type="Gene3D" id="3.40.1160.10">
    <property type="entry name" value="Acetylglutamate kinase-like"/>
    <property type="match status" value="1"/>
</dbReference>
<feature type="binding site" evidence="11">
    <location>
        <begin position="119"/>
        <end position="125"/>
    </location>
    <ligand>
        <name>UMP</name>
        <dbReference type="ChEBI" id="CHEBI:57865"/>
    </ligand>
</feature>
<evidence type="ECO:0000256" key="3">
    <source>
        <dbReference type="ARBA" id="ARBA00007614"/>
    </source>
</evidence>
<evidence type="ECO:0000256" key="2">
    <source>
        <dbReference type="ARBA" id="ARBA00004791"/>
    </source>
</evidence>
<protein>
    <recommendedName>
        <fullName evidence="11">Uridylate kinase</fullName>
        <shortName evidence="11">UK</shortName>
        <ecNumber evidence="11">2.7.4.22</ecNumber>
    </recommendedName>
    <alternativeName>
        <fullName evidence="11">Uridine monophosphate kinase</fullName>
        <shortName evidence="11">UMP kinase</shortName>
        <shortName evidence="11">UMPK</shortName>
    </alternativeName>
</protein>
<dbReference type="PANTHER" id="PTHR42833">
    <property type="entry name" value="URIDYLATE KINASE"/>
    <property type="match status" value="1"/>
</dbReference>
<comment type="activity regulation">
    <text evidence="11">Inhibited by UTP.</text>
</comment>
<dbReference type="SUPFAM" id="SSF53633">
    <property type="entry name" value="Carbamate kinase-like"/>
    <property type="match status" value="1"/>
</dbReference>
<dbReference type="AlphaFoldDB" id="A0A7J3ZKV0"/>
<feature type="domain" description="Aspartate/glutamate/uridylate kinase" evidence="12">
    <location>
        <begin position="6"/>
        <end position="208"/>
    </location>
</feature>
<feature type="binding site" evidence="11">
    <location>
        <position position="48"/>
    </location>
    <ligand>
        <name>ATP</name>
        <dbReference type="ChEBI" id="CHEBI:30616"/>
    </ligand>
</feature>
<keyword evidence="6 11" id="KW-0547">Nucleotide-binding</keyword>
<dbReference type="InterPro" id="IPR011818">
    <property type="entry name" value="Uridylate_kinase_arch/spir"/>
</dbReference>
<evidence type="ECO:0000313" key="13">
    <source>
        <dbReference type="EMBL" id="HHQ80707.1"/>
    </source>
</evidence>
<evidence type="ECO:0000256" key="8">
    <source>
        <dbReference type="ARBA" id="ARBA00022840"/>
    </source>
</evidence>
<organism evidence="13">
    <name type="scientific">Fervidicoccus fontis</name>
    <dbReference type="NCBI Taxonomy" id="683846"/>
    <lineage>
        <taxon>Archaea</taxon>
        <taxon>Thermoproteota</taxon>
        <taxon>Thermoprotei</taxon>
        <taxon>Fervidicoccales</taxon>
        <taxon>Fervidicoccaceae</taxon>
        <taxon>Fervidicoccus</taxon>
    </lineage>
</organism>
<dbReference type="GO" id="GO:0044210">
    <property type="term" value="P:'de novo' CTP biosynthetic process"/>
    <property type="evidence" value="ECO:0007669"/>
    <property type="project" value="UniProtKB-UniRule"/>
</dbReference>
<reference evidence="13" key="1">
    <citation type="journal article" date="2020" name="mSystems">
        <title>Genome- and Community-Level Interaction Insights into Carbon Utilization and Element Cycling Functions of Hydrothermarchaeota in Hydrothermal Sediment.</title>
        <authorList>
            <person name="Zhou Z."/>
            <person name="Liu Y."/>
            <person name="Xu W."/>
            <person name="Pan J."/>
            <person name="Luo Z.H."/>
            <person name="Li M."/>
        </authorList>
    </citation>
    <scope>NUCLEOTIDE SEQUENCE [LARGE SCALE GENOMIC DNA]</scope>
    <source>
        <strain evidence="13">SpSt-1116</strain>
    </source>
</reference>
<evidence type="ECO:0000256" key="9">
    <source>
        <dbReference type="ARBA" id="ARBA00022975"/>
    </source>
</evidence>
<comment type="subcellular location">
    <subcellularLocation>
        <location evidence="1 11">Cytoplasm</location>
    </subcellularLocation>
</comment>
<dbReference type="EC" id="2.7.4.22" evidence="11"/>
<keyword evidence="5 11" id="KW-0808">Transferase</keyword>
<comment type="caution">
    <text evidence="11">Lacks conserved residue(s) required for the propagation of feature annotation.</text>
</comment>
<dbReference type="HAMAP" id="MF_01220_A">
    <property type="entry name" value="PyrH_A"/>
    <property type="match status" value="1"/>
</dbReference>
<dbReference type="UniPathway" id="UPA00159">
    <property type="reaction ID" value="UER00275"/>
</dbReference>
<keyword evidence="9 11" id="KW-0665">Pyrimidine biosynthesis</keyword>
<feature type="binding site" evidence="11">
    <location>
        <begin position="9"/>
        <end position="13"/>
    </location>
    <ligand>
        <name>ATP</name>
        <dbReference type="ChEBI" id="CHEBI:30616"/>
    </ligand>
</feature>
<dbReference type="GO" id="GO:0005524">
    <property type="term" value="F:ATP binding"/>
    <property type="evidence" value="ECO:0007669"/>
    <property type="project" value="UniProtKB-KW"/>
</dbReference>
<feature type="binding site" evidence="11">
    <location>
        <position position="47"/>
    </location>
    <ligand>
        <name>UMP</name>
        <dbReference type="ChEBI" id="CHEBI:57865"/>
    </ligand>
</feature>
<dbReference type="InterPro" id="IPR011817">
    <property type="entry name" value="Uridylate_kinase"/>
</dbReference>
<evidence type="ECO:0000256" key="5">
    <source>
        <dbReference type="ARBA" id="ARBA00022679"/>
    </source>
</evidence>
<dbReference type="GO" id="GO:0006225">
    <property type="term" value="P:UDP biosynthetic process"/>
    <property type="evidence" value="ECO:0007669"/>
    <property type="project" value="TreeGrafter"/>
</dbReference>
<dbReference type="InterPro" id="IPR036393">
    <property type="entry name" value="AceGlu_kinase-like_sf"/>
</dbReference>
<dbReference type="GO" id="GO:0033862">
    <property type="term" value="F:UMP kinase activity"/>
    <property type="evidence" value="ECO:0007669"/>
    <property type="project" value="UniProtKB-EC"/>
</dbReference>
<comment type="similarity">
    <text evidence="3 11">Belongs to the UMP kinase family.</text>
</comment>
<dbReference type="InterPro" id="IPR001048">
    <property type="entry name" value="Asp/Glu/Uridylate_kinase"/>
</dbReference>
<evidence type="ECO:0000259" key="12">
    <source>
        <dbReference type="Pfam" id="PF00696"/>
    </source>
</evidence>
<keyword evidence="7 11" id="KW-0418">Kinase</keyword>
<keyword evidence="8 11" id="KW-0067">ATP-binding</keyword>
<dbReference type="NCBIfam" id="TIGR02076">
    <property type="entry name" value="pyrH_arch"/>
    <property type="match status" value="1"/>
</dbReference>
<comment type="catalytic activity">
    <reaction evidence="10 11">
        <text>UMP + ATP = UDP + ADP</text>
        <dbReference type="Rhea" id="RHEA:24400"/>
        <dbReference type="ChEBI" id="CHEBI:30616"/>
        <dbReference type="ChEBI" id="CHEBI:57865"/>
        <dbReference type="ChEBI" id="CHEBI:58223"/>
        <dbReference type="ChEBI" id="CHEBI:456216"/>
        <dbReference type="EC" id="2.7.4.22"/>
    </reaction>
</comment>
<evidence type="ECO:0000256" key="1">
    <source>
        <dbReference type="ARBA" id="ARBA00004496"/>
    </source>
</evidence>
<evidence type="ECO:0000256" key="10">
    <source>
        <dbReference type="ARBA" id="ARBA00047767"/>
    </source>
</evidence>
<feature type="binding site" evidence="11">
    <location>
        <position position="154"/>
    </location>
    <ligand>
        <name>ATP</name>
        <dbReference type="ChEBI" id="CHEBI:30616"/>
    </ligand>
</feature>
<sequence length="230" mass="25323">MKREPVVIKISGSFIQPEKLDMIKRYAEVLLHAWERKSIRPIVVVGGGNVARHYIKCCRELGASEAILDLIGIEVTRVNARLLITALKEGAIPHPPKTVEELVEALQDPTERIVVMGGLQPGQSTNAVSVIAAEVAGASKIINATRVDGVYDKDPERYADAKLIPQITLEELKRLVEGEESIAGEYKLLDLTAFSLLKRSRITLYIINGRDPENILRIISGEKIGTEVVP</sequence>
<evidence type="ECO:0000256" key="11">
    <source>
        <dbReference type="HAMAP-Rule" id="MF_01220"/>
    </source>
</evidence>
<comment type="function">
    <text evidence="11">Catalyzes the reversible phosphorylation of UMP to UDP.</text>
</comment>
<evidence type="ECO:0000256" key="4">
    <source>
        <dbReference type="ARBA" id="ARBA00022490"/>
    </source>
</evidence>
<proteinExistence type="inferred from homology"/>
<keyword evidence="4 11" id="KW-0963">Cytoplasm</keyword>
<evidence type="ECO:0000256" key="6">
    <source>
        <dbReference type="ARBA" id="ARBA00022741"/>
    </source>
</evidence>
<feature type="binding site" evidence="11">
    <location>
        <position position="69"/>
    </location>
    <ligand>
        <name>UMP</name>
        <dbReference type="ChEBI" id="CHEBI:57865"/>
    </ligand>
</feature>
<comment type="subunit">
    <text evidence="11">Homohexamer.</text>
</comment>
<evidence type="ECO:0000256" key="7">
    <source>
        <dbReference type="ARBA" id="ARBA00022777"/>
    </source>
</evidence>